<dbReference type="PATRIC" id="fig|28229.3.peg.4488"/>
<accession>A0A099KCN7</accession>
<feature type="chain" id="PRO_5001948502" description="DUF3604 domain-containing protein" evidence="1">
    <location>
        <begin position="24"/>
        <end position="678"/>
    </location>
</feature>
<dbReference type="InterPro" id="IPR022028">
    <property type="entry name" value="DUF3604"/>
</dbReference>
<dbReference type="AlphaFoldDB" id="A0A099KCN7"/>
<comment type="caution">
    <text evidence="2">The sequence shown here is derived from an EMBL/GenBank/DDBJ whole genome shotgun (WGS) entry which is preliminary data.</text>
</comment>
<protein>
    <recommendedName>
        <fullName evidence="4">DUF3604 domain-containing protein</fullName>
    </recommendedName>
</protein>
<evidence type="ECO:0000313" key="2">
    <source>
        <dbReference type="EMBL" id="KGJ87353.1"/>
    </source>
</evidence>
<evidence type="ECO:0008006" key="4">
    <source>
        <dbReference type="Google" id="ProtNLM"/>
    </source>
</evidence>
<reference evidence="2 3" key="1">
    <citation type="submission" date="2014-08" db="EMBL/GenBank/DDBJ databases">
        <title>Genomic and Phenotypic Diversity of Colwellia psychrerythraea strains from Disparate Marine Basins.</title>
        <authorList>
            <person name="Techtmann S.M."/>
            <person name="Stelling S.C."/>
            <person name="Utturkar S.M."/>
            <person name="Alshibli N."/>
            <person name="Harris A."/>
            <person name="Brown S.D."/>
            <person name="Hazen T.C."/>
        </authorList>
    </citation>
    <scope>NUCLEOTIDE SEQUENCE [LARGE SCALE GENOMIC DNA]</scope>
    <source>
        <strain evidence="2 3">GAB14E</strain>
    </source>
</reference>
<evidence type="ECO:0000313" key="3">
    <source>
        <dbReference type="Proteomes" id="UP000029868"/>
    </source>
</evidence>
<dbReference type="Pfam" id="PF12228">
    <property type="entry name" value="DUF3604"/>
    <property type="match status" value="1"/>
</dbReference>
<keyword evidence="1" id="KW-0732">Signal</keyword>
<gene>
    <name evidence="2" type="ORF">GAB14E_4508</name>
</gene>
<proteinExistence type="predicted"/>
<dbReference type="Proteomes" id="UP000029868">
    <property type="component" value="Unassembled WGS sequence"/>
</dbReference>
<dbReference type="EMBL" id="JQEC01000072">
    <property type="protein sequence ID" value="KGJ87353.1"/>
    <property type="molecule type" value="Genomic_DNA"/>
</dbReference>
<evidence type="ECO:0000256" key="1">
    <source>
        <dbReference type="SAM" id="SignalP"/>
    </source>
</evidence>
<dbReference type="RefSeq" id="WP_033084420.1">
    <property type="nucleotide sequence ID" value="NZ_JQEC01000072.1"/>
</dbReference>
<organism evidence="2 3">
    <name type="scientific">Colwellia psychrerythraea</name>
    <name type="common">Vibrio psychroerythus</name>
    <dbReference type="NCBI Taxonomy" id="28229"/>
    <lineage>
        <taxon>Bacteria</taxon>
        <taxon>Pseudomonadati</taxon>
        <taxon>Pseudomonadota</taxon>
        <taxon>Gammaproteobacteria</taxon>
        <taxon>Alteromonadales</taxon>
        <taxon>Colwelliaceae</taxon>
        <taxon>Colwellia</taxon>
    </lineage>
</organism>
<sequence length="678" mass="75148">MFKKSLLAVCIATLSLTACGEQAQIKAESTASAAKKVKLIEEKPNKVSQAKTSKKARKKGSVNTSVKANYSPYADRDYPTQLLFGETHIHSALSADAGGGGTTLLPRDLYRFARGEQVLSNTSQPVKLDRPLDFICLTEHTDGMGVITDILKGTENILADEQGAKFHQRFSQGGAEAKQASFDLISAFANGELSSALVYQPGNPGYSRTWQDLVQAAEEFNEPHRFTTMISYEWTSMVKGNNLHRNIILRDGPDRALQVLPFTMTAPIGSANPQDLWKWLADYEKNTGGRAIAIPHNGNLSNGWLFALQDDFNNGAKYDLAYVTEREKWEKLVEVGQTKGDSETHPKLSPDDEFADYETWDFGNLDLTTKKTDAMLATEYTRAALKNGLLLETELGVNPFKLGFVGGGDMHTSLVTQDDDNFFGAFTWMEPSEKRINLPGKYNKKLDIGYDAWRYATPGPTAVWAKSNTRAAIFDAMKRKEVYATTGPRIRIRVFAGYDFTNADLKQRDLANVGYNKGVPMGGDLVTAKQGQTPSLLIRALRDPDGANLDRVQVIKGWVDSQGKAHEKVYDVAWSGNSTGERNINAKGKLPSVGDTVDLSIPTWTNTIGSAQLETLWQDPSFDVSEKAFYYVRAIEIPTPRWTAYDAVRYQVKSMPKGIKLKTQERAYTSPIWYNSKG</sequence>
<name>A0A099KCN7_COLPS</name>
<dbReference type="PROSITE" id="PS51257">
    <property type="entry name" value="PROKAR_LIPOPROTEIN"/>
    <property type="match status" value="1"/>
</dbReference>
<dbReference type="OrthoDB" id="543560at2"/>
<feature type="signal peptide" evidence="1">
    <location>
        <begin position="1"/>
        <end position="23"/>
    </location>
</feature>